<name>A0A140DXA2_9FIRM</name>
<dbReference type="STRING" id="1702221.AALO17_21450"/>
<dbReference type="EMBL" id="CP011391">
    <property type="protein sequence ID" value="AMK55279.1"/>
    <property type="molecule type" value="Genomic_DNA"/>
</dbReference>
<dbReference type="SUPFAM" id="SSF53822">
    <property type="entry name" value="Periplasmic binding protein-like I"/>
    <property type="match status" value="1"/>
</dbReference>
<dbReference type="Proteomes" id="UP000069771">
    <property type="component" value="Chromosome"/>
</dbReference>
<feature type="chain" id="PRO_5039002804" description="Peptide ABC transporter substrate-binding protein" evidence="1">
    <location>
        <begin position="28"/>
        <end position="349"/>
    </location>
</feature>
<dbReference type="PANTHER" id="PTHR35271:SF1">
    <property type="entry name" value="ABC TRANSPORTER, SUBSTRATE-BINDING LIPOPROTEIN"/>
    <property type="match status" value="1"/>
</dbReference>
<dbReference type="AlphaFoldDB" id="A0A140DXA2"/>
<dbReference type="KEGG" id="fro:AALO17_21450"/>
<dbReference type="CDD" id="cd06325">
    <property type="entry name" value="PBP1_ABC_unchar_transporter"/>
    <property type="match status" value="1"/>
</dbReference>
<dbReference type="InterPro" id="IPR028082">
    <property type="entry name" value="Peripla_BP_I"/>
</dbReference>
<accession>A0A140DXA2</accession>
<keyword evidence="1" id="KW-0732">Signal</keyword>
<protein>
    <recommendedName>
        <fullName evidence="4">Peptide ABC transporter substrate-binding protein</fullName>
    </recommendedName>
</protein>
<evidence type="ECO:0000256" key="1">
    <source>
        <dbReference type="SAM" id="SignalP"/>
    </source>
</evidence>
<dbReference type="RefSeq" id="WP_067558739.1">
    <property type="nucleotide sequence ID" value="NZ_CALFTW010000086.1"/>
</dbReference>
<sequence>MKTNLMKKLTATALAMGMLAGCGQSDGANTGNTDGTGRHFTVGVAQLVDHTSLNTIRDAMFDEFEELGYKDGDNFTIDYQNAAGQISNLDTIMNGYASEGVDAIVAIATPTAQTAQNYSTDIPVIFSAVSDPVGAGLVETLEAPGGNITGTSDEVQVDQIADLIKEICPDAKTIGMLYNAGEANSVTNTTNFKKYAESLGYTVEEATGTDLTTLQQAADVLASKVDVMFSPNDNTVASGMTALSQIALDHKVPYFVGADSMVQDGGFATVGIDYEQLGRETAKMVVDVLNGKKAGEIPVKVFKDDLNVYVNEKDLKDLGIELPAEVKNNDKLIMVTEKTDDQTEGETAE</sequence>
<reference evidence="2 3" key="1">
    <citation type="journal article" date="2016" name="Gut Pathog.">
        <title>Whole genome sequencing of "Faecalibaculum rodentium" ALO17, isolated from C57BL/6J laboratory mouse feces.</title>
        <authorList>
            <person name="Lim S."/>
            <person name="Chang D.H."/>
            <person name="Ahn S."/>
            <person name="Kim B.C."/>
        </authorList>
    </citation>
    <scope>NUCLEOTIDE SEQUENCE [LARGE SCALE GENOMIC DNA]</scope>
    <source>
        <strain evidence="2 3">Alo17</strain>
    </source>
</reference>
<dbReference type="Gene3D" id="3.40.50.2300">
    <property type="match status" value="2"/>
</dbReference>
<organism evidence="2 3">
    <name type="scientific">Faecalibaculum rodentium</name>
    <dbReference type="NCBI Taxonomy" id="1702221"/>
    <lineage>
        <taxon>Bacteria</taxon>
        <taxon>Bacillati</taxon>
        <taxon>Bacillota</taxon>
        <taxon>Erysipelotrichia</taxon>
        <taxon>Erysipelotrichales</taxon>
        <taxon>Erysipelotrichaceae</taxon>
        <taxon>Faecalibaculum</taxon>
    </lineage>
</organism>
<dbReference type="PANTHER" id="PTHR35271">
    <property type="entry name" value="ABC TRANSPORTER, SUBSTRATE-BINDING LIPOPROTEIN-RELATED"/>
    <property type="match status" value="1"/>
</dbReference>
<keyword evidence="3" id="KW-1185">Reference proteome</keyword>
<gene>
    <name evidence="2" type="ORF">AALO17_21450</name>
</gene>
<feature type="signal peptide" evidence="1">
    <location>
        <begin position="1"/>
        <end position="27"/>
    </location>
</feature>
<evidence type="ECO:0000313" key="2">
    <source>
        <dbReference type="EMBL" id="AMK55279.1"/>
    </source>
</evidence>
<dbReference type="PROSITE" id="PS51257">
    <property type="entry name" value="PROKAR_LIPOPROTEIN"/>
    <property type="match status" value="1"/>
</dbReference>
<dbReference type="PATRIC" id="fig|1702221.3.peg.2084"/>
<evidence type="ECO:0000313" key="3">
    <source>
        <dbReference type="Proteomes" id="UP000069771"/>
    </source>
</evidence>
<dbReference type="GeneID" id="78478733"/>
<dbReference type="Pfam" id="PF04392">
    <property type="entry name" value="ABC_sub_bind"/>
    <property type="match status" value="1"/>
</dbReference>
<evidence type="ECO:0008006" key="4">
    <source>
        <dbReference type="Google" id="ProtNLM"/>
    </source>
</evidence>
<dbReference type="InterPro" id="IPR007487">
    <property type="entry name" value="ABC_transpt-TYRBP-like"/>
</dbReference>
<dbReference type="OrthoDB" id="9776955at2"/>
<proteinExistence type="predicted"/>